<name>A0A853II70_9GAMM</name>
<accession>A0A853II70</accession>
<reference evidence="1 2" key="1">
    <citation type="submission" date="2020-07" db="EMBL/GenBank/DDBJ databases">
        <title>Endozoicomonas sp. nov., isolated from sediment.</title>
        <authorList>
            <person name="Gu T."/>
        </authorList>
    </citation>
    <scope>NUCLEOTIDE SEQUENCE [LARGE SCALE GENOMIC DNA]</scope>
    <source>
        <strain evidence="1 2">SM1973</strain>
    </source>
</reference>
<dbReference type="GO" id="GO:0003723">
    <property type="term" value="F:RNA binding"/>
    <property type="evidence" value="ECO:0007669"/>
    <property type="project" value="InterPro"/>
</dbReference>
<evidence type="ECO:0000313" key="1">
    <source>
        <dbReference type="EMBL" id="NYZ69761.1"/>
    </source>
</evidence>
<organism evidence="1 2">
    <name type="scientific">Spartinivicinus marinus</name>
    <dbReference type="NCBI Taxonomy" id="2994442"/>
    <lineage>
        <taxon>Bacteria</taxon>
        <taxon>Pseudomonadati</taxon>
        <taxon>Pseudomonadota</taxon>
        <taxon>Gammaproteobacteria</taxon>
        <taxon>Oceanospirillales</taxon>
        <taxon>Zooshikellaceae</taxon>
        <taxon>Spartinivicinus</taxon>
    </lineage>
</organism>
<gene>
    <name evidence="1" type="ORF">H0A36_27495</name>
</gene>
<dbReference type="Proteomes" id="UP000569732">
    <property type="component" value="Unassembled WGS sequence"/>
</dbReference>
<dbReference type="AlphaFoldDB" id="A0A853II70"/>
<dbReference type="RefSeq" id="WP_180571738.1">
    <property type="nucleotide sequence ID" value="NZ_JACCKB010000140.1"/>
</dbReference>
<evidence type="ECO:0000313" key="2">
    <source>
        <dbReference type="Proteomes" id="UP000569732"/>
    </source>
</evidence>
<sequence>MRIISRRTLREFWEQPNYSDSKGQLEAWHDEVLKANWSTPQEVKAQFRSASILKNNRVVFNIAGNKYRIIVRMDYQWKLVFVRFIGTHTQYDQVNADEV</sequence>
<proteinExistence type="predicted"/>
<dbReference type="EMBL" id="JACCKB010000140">
    <property type="protein sequence ID" value="NYZ69761.1"/>
    <property type="molecule type" value="Genomic_DNA"/>
</dbReference>
<comment type="caution">
    <text evidence="1">The sequence shown here is derived from an EMBL/GenBank/DDBJ whole genome shotgun (WGS) entry which is preliminary data.</text>
</comment>
<dbReference type="Pfam" id="PF09907">
    <property type="entry name" value="HigB_toxin"/>
    <property type="match status" value="1"/>
</dbReference>
<dbReference type="InterPro" id="IPR018669">
    <property type="entry name" value="Toxin_HigB"/>
</dbReference>
<dbReference type="GO" id="GO:0110001">
    <property type="term" value="C:toxin-antitoxin complex"/>
    <property type="evidence" value="ECO:0007669"/>
    <property type="project" value="InterPro"/>
</dbReference>
<dbReference type="GO" id="GO:0004519">
    <property type="term" value="F:endonuclease activity"/>
    <property type="evidence" value="ECO:0007669"/>
    <property type="project" value="InterPro"/>
</dbReference>
<protein>
    <submittedName>
        <fullName evidence="1">Type II toxin-antitoxin system HigB family toxin</fullName>
    </submittedName>
</protein>
<keyword evidence="2" id="KW-1185">Reference proteome</keyword>